<keyword evidence="2" id="KW-1185">Reference proteome</keyword>
<protein>
    <submittedName>
        <fullName evidence="1">Uncharacterized protein</fullName>
    </submittedName>
</protein>
<dbReference type="STRING" id="1341181.FLJC2902T_14410"/>
<dbReference type="EMBL" id="AVGG01000005">
    <property type="protein sequence ID" value="ESU28844.1"/>
    <property type="molecule type" value="Genomic_DNA"/>
</dbReference>
<sequence length="58" mass="6810">MFSELQKNCIATYNIEQEELCYILSKKTLFQLFIFTVPLHFNCLKNNLLQNLPSAVKN</sequence>
<comment type="caution">
    <text evidence="1">The sequence shown here is derived from an EMBL/GenBank/DDBJ whole genome shotgun (WGS) entry which is preliminary data.</text>
</comment>
<reference evidence="1 2" key="1">
    <citation type="submission" date="2013-08" db="EMBL/GenBank/DDBJ databases">
        <title>Flavobacterium limnosediminis JC2902 genome sequencing.</title>
        <authorList>
            <person name="Lee K."/>
            <person name="Yi H."/>
            <person name="Park S."/>
            <person name="Chun J."/>
        </authorList>
    </citation>
    <scope>NUCLEOTIDE SEQUENCE [LARGE SCALE GENOMIC DNA]</scope>
    <source>
        <strain evidence="1 2">JC2902</strain>
    </source>
</reference>
<organism evidence="1 2">
    <name type="scientific">Flavobacterium limnosediminis JC2902</name>
    <dbReference type="NCBI Taxonomy" id="1341181"/>
    <lineage>
        <taxon>Bacteria</taxon>
        <taxon>Pseudomonadati</taxon>
        <taxon>Bacteroidota</taxon>
        <taxon>Flavobacteriia</taxon>
        <taxon>Flavobacteriales</taxon>
        <taxon>Flavobacteriaceae</taxon>
        <taxon>Flavobacterium</taxon>
    </lineage>
</organism>
<gene>
    <name evidence="1" type="ORF">FLJC2902T_14410</name>
</gene>
<proteinExistence type="predicted"/>
<evidence type="ECO:0000313" key="1">
    <source>
        <dbReference type="EMBL" id="ESU28844.1"/>
    </source>
</evidence>
<accession>V6SQW6</accession>
<dbReference type="PATRIC" id="fig|1341181.4.peg.1419"/>
<name>V6SQW6_9FLAO</name>
<dbReference type="AlphaFoldDB" id="V6SQW6"/>
<evidence type="ECO:0000313" key="2">
    <source>
        <dbReference type="Proteomes" id="UP000018004"/>
    </source>
</evidence>
<dbReference type="Proteomes" id="UP000018004">
    <property type="component" value="Unassembled WGS sequence"/>
</dbReference>